<dbReference type="Proteomes" id="UP000005392">
    <property type="component" value="Unassembled WGS sequence"/>
</dbReference>
<dbReference type="Gene3D" id="3.40.630.30">
    <property type="match status" value="1"/>
</dbReference>
<dbReference type="PANTHER" id="PTHR36174:SF1">
    <property type="entry name" value="LIPID II:GLYCINE GLYCYLTRANSFERASE"/>
    <property type="match status" value="1"/>
</dbReference>
<dbReference type="GO" id="GO:0009252">
    <property type="term" value="P:peptidoglycan biosynthetic process"/>
    <property type="evidence" value="ECO:0007669"/>
    <property type="project" value="UniProtKB-KW"/>
</dbReference>
<comment type="similarity">
    <text evidence="1">Belongs to the FemABX family.</text>
</comment>
<protein>
    <recommendedName>
        <fullName evidence="7">BioF2-like acetyltransferase domain-containing protein</fullName>
    </recommendedName>
</protein>
<evidence type="ECO:0000256" key="6">
    <source>
        <dbReference type="ARBA" id="ARBA00023316"/>
    </source>
</evidence>
<comment type="caution">
    <text evidence="8">The sequence shown here is derived from an EMBL/GenBank/DDBJ whole genome shotgun (WGS) entry which is preliminary data.</text>
</comment>
<dbReference type="GO" id="GO:0008360">
    <property type="term" value="P:regulation of cell shape"/>
    <property type="evidence" value="ECO:0007669"/>
    <property type="project" value="UniProtKB-KW"/>
</dbReference>
<feature type="domain" description="BioF2-like acetyltransferase" evidence="7">
    <location>
        <begin position="67"/>
        <end position="178"/>
    </location>
</feature>
<dbReference type="AlphaFoldDB" id="F9EN48"/>
<dbReference type="PANTHER" id="PTHR36174">
    <property type="entry name" value="LIPID II:GLYCINE GLYCYLTRANSFERASE"/>
    <property type="match status" value="1"/>
</dbReference>
<organism evidence="8 9">
    <name type="scientific">Fusobacterium animalis ATCC 51191</name>
    <dbReference type="NCBI Taxonomy" id="997347"/>
    <lineage>
        <taxon>Bacteria</taxon>
        <taxon>Fusobacteriati</taxon>
        <taxon>Fusobacteriota</taxon>
        <taxon>Fusobacteriia</taxon>
        <taxon>Fusobacteriales</taxon>
        <taxon>Fusobacteriaceae</taxon>
        <taxon>Fusobacterium</taxon>
    </lineage>
</organism>
<dbReference type="SUPFAM" id="SSF55729">
    <property type="entry name" value="Acyl-CoA N-acyltransferases (Nat)"/>
    <property type="match status" value="1"/>
</dbReference>
<keyword evidence="2" id="KW-0808">Transferase</keyword>
<gene>
    <name evidence="8" type="ORF">HMPREF9094_1353</name>
</gene>
<keyword evidence="5" id="KW-0012">Acyltransferase</keyword>
<accession>F9EN48</accession>
<name>F9EN48_9FUSO</name>
<evidence type="ECO:0000313" key="9">
    <source>
        <dbReference type="Proteomes" id="UP000005392"/>
    </source>
</evidence>
<dbReference type="InterPro" id="IPR003447">
    <property type="entry name" value="FEMABX"/>
</dbReference>
<keyword evidence="3" id="KW-0133">Cell shape</keyword>
<evidence type="ECO:0000256" key="5">
    <source>
        <dbReference type="ARBA" id="ARBA00023315"/>
    </source>
</evidence>
<sequence>MSFEIKVTDLIIDEIEKLGLKKYRQYFHYNFTNWLPFYWRGYSQTTRYTYIIDKEVTEDEVWSNFNGNIRTSINKAKKILNVKEKIECEEFYKLVEKTYLRQNLNTPFELKTLKRIYENLSYHNALRTLYAVDEEDNIHAAALFGIDNESVYYLMSGSDEKFRDSQALTLLIYEGILYAKSVNKKFDFEGSMKKNIEVSFRRFGAIQKPYFDISKNF</sequence>
<dbReference type="HOGENOM" id="CLU_062815_0_0_0"/>
<evidence type="ECO:0000259" key="7">
    <source>
        <dbReference type="Pfam" id="PF13480"/>
    </source>
</evidence>
<dbReference type="InterPro" id="IPR050644">
    <property type="entry name" value="PG_Glycine_Bridge_Synth"/>
</dbReference>
<dbReference type="Pfam" id="PF13480">
    <property type="entry name" value="Acetyltransf_6"/>
    <property type="match status" value="1"/>
</dbReference>
<dbReference type="GO" id="GO:0016755">
    <property type="term" value="F:aminoacyltransferase activity"/>
    <property type="evidence" value="ECO:0007669"/>
    <property type="project" value="InterPro"/>
</dbReference>
<dbReference type="PATRIC" id="fig|997347.4.peg.1262"/>
<dbReference type="InterPro" id="IPR016181">
    <property type="entry name" value="Acyl_CoA_acyltransferase"/>
</dbReference>
<reference evidence="8 9" key="1">
    <citation type="submission" date="2011-05" db="EMBL/GenBank/DDBJ databases">
        <authorList>
            <person name="Muzny D."/>
            <person name="Qin X."/>
            <person name="Deng J."/>
            <person name="Jiang H."/>
            <person name="Liu Y."/>
            <person name="Qu J."/>
            <person name="Song X.-Z."/>
            <person name="Zhang L."/>
            <person name="Thornton R."/>
            <person name="Coyle M."/>
            <person name="Francisco L."/>
            <person name="Jackson L."/>
            <person name="Javaid M."/>
            <person name="Korchina V."/>
            <person name="Kovar C."/>
            <person name="Mata R."/>
            <person name="Mathew T."/>
            <person name="Ngo R."/>
            <person name="Nguyen L."/>
            <person name="Nguyen N."/>
            <person name="Okwuonu G."/>
            <person name="Ongeri F."/>
            <person name="Pham C."/>
            <person name="Simmons D."/>
            <person name="Wilczek-Boney K."/>
            <person name="Hale W."/>
            <person name="Jakkamsetti A."/>
            <person name="Pham P."/>
            <person name="Ruth R."/>
            <person name="San Lucas F."/>
            <person name="Warren J."/>
            <person name="Zhang J."/>
            <person name="Zhao Z."/>
            <person name="Zhou C."/>
            <person name="Zhu D."/>
            <person name="Lee S."/>
            <person name="Bess C."/>
            <person name="Blankenburg K."/>
            <person name="Forbes L."/>
            <person name="Fu Q."/>
            <person name="Gubbala S."/>
            <person name="Hirani K."/>
            <person name="Jayaseelan J.C."/>
            <person name="Lara F."/>
            <person name="Munidasa M."/>
            <person name="Palculict T."/>
            <person name="Patil S."/>
            <person name="Pu L.-L."/>
            <person name="Saada N."/>
            <person name="Tang L."/>
            <person name="Weissenberger G."/>
            <person name="Zhu Y."/>
            <person name="Hemphill L."/>
            <person name="Shang Y."/>
            <person name="Youmans B."/>
            <person name="Ayvaz T."/>
            <person name="Ross M."/>
            <person name="Santibanez J."/>
            <person name="Aqrawi P."/>
            <person name="Gross S."/>
            <person name="Joshi V."/>
            <person name="Fowler G."/>
            <person name="Nazareth L."/>
            <person name="Reid J."/>
            <person name="Worley K."/>
            <person name="Petrosino J."/>
            <person name="Highlander S."/>
            <person name="Gibbs R."/>
        </authorList>
    </citation>
    <scope>NUCLEOTIDE SEQUENCE [LARGE SCALE GENOMIC DNA]</scope>
    <source>
        <strain evidence="8 9">ATCC 51191</strain>
    </source>
</reference>
<dbReference type="GO" id="GO:0071555">
    <property type="term" value="P:cell wall organization"/>
    <property type="evidence" value="ECO:0007669"/>
    <property type="project" value="UniProtKB-KW"/>
</dbReference>
<evidence type="ECO:0000313" key="8">
    <source>
        <dbReference type="EMBL" id="EGQ79611.1"/>
    </source>
</evidence>
<evidence type="ECO:0000256" key="2">
    <source>
        <dbReference type="ARBA" id="ARBA00022679"/>
    </source>
</evidence>
<keyword evidence="4" id="KW-0573">Peptidoglycan synthesis</keyword>
<dbReference type="EMBL" id="AFQD01000221">
    <property type="protein sequence ID" value="EGQ79611.1"/>
    <property type="molecule type" value="Genomic_DNA"/>
</dbReference>
<keyword evidence="6" id="KW-0961">Cell wall biogenesis/degradation</keyword>
<evidence type="ECO:0000256" key="3">
    <source>
        <dbReference type="ARBA" id="ARBA00022960"/>
    </source>
</evidence>
<evidence type="ECO:0000256" key="1">
    <source>
        <dbReference type="ARBA" id="ARBA00009943"/>
    </source>
</evidence>
<dbReference type="PROSITE" id="PS51191">
    <property type="entry name" value="FEMABX"/>
    <property type="match status" value="1"/>
</dbReference>
<proteinExistence type="inferred from homology"/>
<evidence type="ECO:0000256" key="4">
    <source>
        <dbReference type="ARBA" id="ARBA00022984"/>
    </source>
</evidence>
<dbReference type="InterPro" id="IPR038740">
    <property type="entry name" value="BioF2-like_GNAT_dom"/>
</dbReference>
<keyword evidence="9" id="KW-1185">Reference proteome</keyword>